<dbReference type="eggNOG" id="COG3118">
    <property type="taxonomic scope" value="Bacteria"/>
</dbReference>
<gene>
    <name evidence="1" type="ORF">RG540_PA15640</name>
</gene>
<dbReference type="GeneID" id="24259929"/>
<name>A0A068T4C0_NEOGA</name>
<dbReference type="PATRIC" id="fig|1028800.3.peg.6223"/>
<evidence type="ECO:0000313" key="1">
    <source>
        <dbReference type="EMBL" id="CDN52240.1"/>
    </source>
</evidence>
<protein>
    <submittedName>
        <fullName evidence="1">Uncharacterized protein</fullName>
    </submittedName>
</protein>
<dbReference type="EMBL" id="HG938354">
    <property type="protein sequence ID" value="CDN52240.1"/>
    <property type="molecule type" value="Genomic_DNA"/>
</dbReference>
<dbReference type="RefSeq" id="WP_041366094.1">
    <property type="nucleotide sequence ID" value="NZ_HG938354.1"/>
</dbReference>
<reference evidence="2" key="1">
    <citation type="journal article" date="2014" name="BMC Genomics">
        <title>Genome sequencing of two Neorhizobium galegae strains reveals a noeT gene responsible for the unusual acetylation of the nodulation factors.</title>
        <authorList>
            <person name="Osterman J."/>
            <person name="Marsh J."/>
            <person name="Laine P.K."/>
            <person name="Zeng Z."/>
            <person name="Alatalo E."/>
            <person name="Sullivan J.T."/>
            <person name="Young J.P."/>
            <person name="Thomas-Oates J."/>
            <person name="Paulin L."/>
            <person name="Lindstrom K."/>
        </authorList>
    </citation>
    <scope>NUCLEOTIDE SEQUENCE [LARGE SCALE GENOMIC DNA]</scope>
    <source>
        <strain evidence="2">HAMBI 540</strain>
    </source>
</reference>
<keyword evidence="1" id="KW-0614">Plasmid</keyword>
<keyword evidence="2" id="KW-1185">Reference proteome</keyword>
<dbReference type="AlphaFoldDB" id="A0A068T4C0"/>
<dbReference type="InterPro" id="IPR049245">
    <property type="entry name" value="DUF6880"/>
</dbReference>
<dbReference type="HOGENOM" id="CLU_044682_0_0_5"/>
<evidence type="ECO:0000313" key="2">
    <source>
        <dbReference type="Proteomes" id="UP000028181"/>
    </source>
</evidence>
<sequence>MAAKTTLNAKNLEALGAPRLAELLIEISTGSAANKRRLRMELAGNHSSAEVAREVRKRLASIGRSRTFINWRKVKGLKTDLETQRKTIVDVVARDDPKEALELIWQFLALADPVFERSDDGSGSIIESFHDACADAGAIAKSSGVEKDALADKIFAAVLNNGYGQYDPLIAVTAPALGRDGLERLKVLLGQWSKEPEDKIAESDRRVIGWSSNGPIYEDQVYGNHQELLVRIALQEIADAQGDVDAYIAQQPEKTRRSPLVATDIARRLLSAGRAAEALETLDAIDERGHADTPVEWQLARTEVLEALGRADEAQTDRWKWFEQSLNDAHLRAFIRRLPDFDDMEAEEKAFAYAQAFPEFHRALTFFLRWPAVGEAARLVLKRKTELDGDLYELMTAAADALAQKHPLAATIVLRSMIDFTLDKARSSRNRYAAQHLATCASLAPHVDDFGSVETHGAYVAGLKGRHGKKHGFWSLIT</sequence>
<accession>A0A068T4C0</accession>
<dbReference type="Pfam" id="PF21810">
    <property type="entry name" value="DUF6880"/>
    <property type="match status" value="1"/>
</dbReference>
<dbReference type="OrthoDB" id="7183688at2"/>
<geneLocation type="plasmid" evidence="2">
    <name>II</name>
</geneLocation>
<dbReference type="Proteomes" id="UP000028181">
    <property type="component" value="Plasmid pHAMBI540a"/>
</dbReference>
<dbReference type="KEGG" id="ngg:RG540_PA15640"/>
<proteinExistence type="predicted"/>
<organism evidence="1 2">
    <name type="scientific">Neorhizobium galegae bv. orientalis str. HAMBI 540</name>
    <dbReference type="NCBI Taxonomy" id="1028800"/>
    <lineage>
        <taxon>Bacteria</taxon>
        <taxon>Pseudomonadati</taxon>
        <taxon>Pseudomonadota</taxon>
        <taxon>Alphaproteobacteria</taxon>
        <taxon>Hyphomicrobiales</taxon>
        <taxon>Rhizobiaceae</taxon>
        <taxon>Rhizobium/Agrobacterium group</taxon>
        <taxon>Neorhizobium</taxon>
    </lineage>
</organism>